<evidence type="ECO:0000313" key="2">
    <source>
        <dbReference type="EMBL" id="PPE74607.1"/>
    </source>
</evidence>
<keyword evidence="1" id="KW-1133">Transmembrane helix</keyword>
<accession>A0A2S5TI33</accession>
<gene>
    <name evidence="2" type="ORF">C3942_07545</name>
</gene>
<dbReference type="EMBL" id="PSNW01000003">
    <property type="protein sequence ID" value="PPE74607.1"/>
    <property type="molecule type" value="Genomic_DNA"/>
</dbReference>
<dbReference type="RefSeq" id="WP_104229764.1">
    <property type="nucleotide sequence ID" value="NZ_PSNW01000003.1"/>
</dbReference>
<keyword evidence="1" id="KW-0472">Membrane</keyword>
<keyword evidence="1" id="KW-0812">Transmembrane</keyword>
<organism evidence="2 3">
    <name type="scientific">Solimonas fluminis</name>
    <dbReference type="NCBI Taxonomy" id="2086571"/>
    <lineage>
        <taxon>Bacteria</taxon>
        <taxon>Pseudomonadati</taxon>
        <taxon>Pseudomonadota</taxon>
        <taxon>Gammaproteobacteria</taxon>
        <taxon>Nevskiales</taxon>
        <taxon>Nevskiaceae</taxon>
        <taxon>Solimonas</taxon>
    </lineage>
</organism>
<sequence>MIDMRGDVTAAAARSGPPVLAFFSGITVHDLVGWFTLAYLALQGAHLLWKWRRELRGRA</sequence>
<dbReference type="OrthoDB" id="9256275at2"/>
<keyword evidence="3" id="KW-1185">Reference proteome</keyword>
<feature type="transmembrane region" description="Helical" evidence="1">
    <location>
        <begin position="31"/>
        <end position="49"/>
    </location>
</feature>
<evidence type="ECO:0000256" key="1">
    <source>
        <dbReference type="SAM" id="Phobius"/>
    </source>
</evidence>
<dbReference type="AlphaFoldDB" id="A0A2S5TI33"/>
<proteinExistence type="predicted"/>
<protein>
    <submittedName>
        <fullName evidence="2">Uncharacterized protein</fullName>
    </submittedName>
</protein>
<reference evidence="2 3" key="1">
    <citation type="submission" date="2018-02" db="EMBL/GenBank/DDBJ databases">
        <title>Genome sequencing of Solimonas sp. HR-BB.</title>
        <authorList>
            <person name="Lee Y."/>
            <person name="Jeon C.O."/>
        </authorList>
    </citation>
    <scope>NUCLEOTIDE SEQUENCE [LARGE SCALE GENOMIC DNA]</scope>
    <source>
        <strain evidence="2 3">HR-BB</strain>
    </source>
</reference>
<dbReference type="Proteomes" id="UP000238220">
    <property type="component" value="Unassembled WGS sequence"/>
</dbReference>
<name>A0A2S5TI33_9GAMM</name>
<comment type="caution">
    <text evidence="2">The sequence shown here is derived from an EMBL/GenBank/DDBJ whole genome shotgun (WGS) entry which is preliminary data.</text>
</comment>
<evidence type="ECO:0000313" key="3">
    <source>
        <dbReference type="Proteomes" id="UP000238220"/>
    </source>
</evidence>